<evidence type="ECO:0000256" key="4">
    <source>
        <dbReference type="ARBA" id="ARBA00023157"/>
    </source>
</evidence>
<gene>
    <name evidence="8" type="ORF">GIL414_LOCUS81964</name>
</gene>
<reference evidence="8" key="1">
    <citation type="submission" date="2021-02" db="EMBL/GenBank/DDBJ databases">
        <authorList>
            <person name="Nowell W R."/>
        </authorList>
    </citation>
    <scope>NUCLEOTIDE SEQUENCE</scope>
</reference>
<protein>
    <recommendedName>
        <fullName evidence="7">EGF-like domain-containing protein</fullName>
    </recommendedName>
</protein>
<keyword evidence="1 6" id="KW-0245">EGF-like domain</keyword>
<keyword evidence="3" id="KW-0677">Repeat</keyword>
<dbReference type="Gene3D" id="2.10.25.10">
    <property type="entry name" value="Laminin"/>
    <property type="match status" value="1"/>
</dbReference>
<sequence length="86" mass="8937">MLVPTSCASQPCKNGGTCVPIGSSYSCFCGTASIYTGKNCDSTTPMPIDECPLNCTPGRCIFSGNAKKPYACLWNGVMRPTDGTTG</sequence>
<proteinExistence type="predicted"/>
<evidence type="ECO:0000256" key="1">
    <source>
        <dbReference type="ARBA" id="ARBA00022536"/>
    </source>
</evidence>
<dbReference type="InterPro" id="IPR000742">
    <property type="entry name" value="EGF"/>
</dbReference>
<evidence type="ECO:0000313" key="9">
    <source>
        <dbReference type="Proteomes" id="UP000681720"/>
    </source>
</evidence>
<accession>A0A8S3JB61</accession>
<evidence type="ECO:0000256" key="5">
    <source>
        <dbReference type="ARBA" id="ARBA00023180"/>
    </source>
</evidence>
<keyword evidence="4" id="KW-1015">Disulfide bond</keyword>
<comment type="caution">
    <text evidence="8">The sequence shown here is derived from an EMBL/GenBank/DDBJ whole genome shotgun (WGS) entry which is preliminary data.</text>
</comment>
<dbReference type="AlphaFoldDB" id="A0A8S3JB61"/>
<keyword evidence="5" id="KW-0325">Glycoprotein</keyword>
<evidence type="ECO:0000256" key="3">
    <source>
        <dbReference type="ARBA" id="ARBA00022737"/>
    </source>
</evidence>
<evidence type="ECO:0000256" key="2">
    <source>
        <dbReference type="ARBA" id="ARBA00022729"/>
    </source>
</evidence>
<dbReference type="Proteomes" id="UP000681720">
    <property type="component" value="Unassembled WGS sequence"/>
</dbReference>
<dbReference type="EMBL" id="CAJOBJ010358840">
    <property type="protein sequence ID" value="CAF5216601.1"/>
    <property type="molecule type" value="Genomic_DNA"/>
</dbReference>
<dbReference type="Pfam" id="PF00008">
    <property type="entry name" value="EGF"/>
    <property type="match status" value="1"/>
</dbReference>
<evidence type="ECO:0000256" key="6">
    <source>
        <dbReference type="PROSITE-ProRule" id="PRU00076"/>
    </source>
</evidence>
<dbReference type="SUPFAM" id="SSF57196">
    <property type="entry name" value="EGF/Laminin"/>
    <property type="match status" value="1"/>
</dbReference>
<name>A0A8S3JB61_9BILA</name>
<comment type="caution">
    <text evidence="6">Lacks conserved residue(s) required for the propagation of feature annotation.</text>
</comment>
<evidence type="ECO:0000313" key="8">
    <source>
        <dbReference type="EMBL" id="CAF5216601.1"/>
    </source>
</evidence>
<dbReference type="PROSITE" id="PS50026">
    <property type="entry name" value="EGF_3"/>
    <property type="match status" value="1"/>
</dbReference>
<dbReference type="CDD" id="cd00054">
    <property type="entry name" value="EGF_CA"/>
    <property type="match status" value="1"/>
</dbReference>
<keyword evidence="2" id="KW-0732">Signal</keyword>
<organism evidence="8 9">
    <name type="scientific">Rotaria magnacalcarata</name>
    <dbReference type="NCBI Taxonomy" id="392030"/>
    <lineage>
        <taxon>Eukaryota</taxon>
        <taxon>Metazoa</taxon>
        <taxon>Spiralia</taxon>
        <taxon>Gnathifera</taxon>
        <taxon>Rotifera</taxon>
        <taxon>Eurotatoria</taxon>
        <taxon>Bdelloidea</taxon>
        <taxon>Philodinida</taxon>
        <taxon>Philodinidae</taxon>
        <taxon>Rotaria</taxon>
    </lineage>
</organism>
<feature type="domain" description="EGF-like" evidence="7">
    <location>
        <begin position="3"/>
        <end position="41"/>
    </location>
</feature>
<dbReference type="FunFam" id="2.10.25.10:FF:000012">
    <property type="entry name" value="Delta-like protein"/>
    <property type="match status" value="1"/>
</dbReference>
<evidence type="ECO:0000259" key="7">
    <source>
        <dbReference type="PROSITE" id="PS50026"/>
    </source>
</evidence>